<evidence type="ECO:0008006" key="4">
    <source>
        <dbReference type="Google" id="ProtNLM"/>
    </source>
</evidence>
<dbReference type="Gene3D" id="1.25.40.20">
    <property type="entry name" value="Ankyrin repeat-containing domain"/>
    <property type="match status" value="1"/>
</dbReference>
<feature type="repeat" description="ANK" evidence="1">
    <location>
        <begin position="35"/>
        <end position="68"/>
    </location>
</feature>
<comment type="caution">
    <text evidence="2">The sequence shown here is derived from an EMBL/GenBank/DDBJ whole genome shotgun (WGS) entry which is preliminary data.</text>
</comment>
<dbReference type="InterPro" id="IPR002110">
    <property type="entry name" value="Ankyrin_rpt"/>
</dbReference>
<dbReference type="InterPro" id="IPR036770">
    <property type="entry name" value="Ankyrin_rpt-contain_sf"/>
</dbReference>
<evidence type="ECO:0000313" key="2">
    <source>
        <dbReference type="EMBL" id="KAJ3425280.1"/>
    </source>
</evidence>
<dbReference type="AlphaFoldDB" id="A0AAV7Y9K0"/>
<dbReference type="Proteomes" id="UP001146793">
    <property type="component" value="Unassembled WGS sequence"/>
</dbReference>
<dbReference type="PROSITE" id="PS50088">
    <property type="entry name" value="ANK_REPEAT"/>
    <property type="match status" value="1"/>
</dbReference>
<sequence length="85" mass="9831">MGNKELLKQVKSGDLKKIRKTLDRRRSEINKQNETGDTPLHFVLKYSVGIEIVKLLFENKAKINVKNVKETPPFFSNQHALIQIL</sequence>
<proteinExistence type="predicted"/>
<keyword evidence="1" id="KW-0040">ANK repeat</keyword>
<dbReference type="PROSITE" id="PS50297">
    <property type="entry name" value="ANK_REP_REGION"/>
    <property type="match status" value="1"/>
</dbReference>
<dbReference type="SUPFAM" id="SSF48403">
    <property type="entry name" value="Ankyrin repeat"/>
    <property type="match status" value="1"/>
</dbReference>
<protein>
    <recommendedName>
        <fullName evidence="4">Ankyrin repeat protein</fullName>
    </recommendedName>
</protein>
<organism evidence="2 3">
    <name type="scientific">Anaeramoeba flamelloides</name>
    <dbReference type="NCBI Taxonomy" id="1746091"/>
    <lineage>
        <taxon>Eukaryota</taxon>
        <taxon>Metamonada</taxon>
        <taxon>Anaeramoebidae</taxon>
        <taxon>Anaeramoeba</taxon>
    </lineage>
</organism>
<gene>
    <name evidence="2" type="ORF">M0812_27715</name>
</gene>
<dbReference type="EMBL" id="JANTQA010000070">
    <property type="protein sequence ID" value="KAJ3425280.1"/>
    <property type="molecule type" value="Genomic_DNA"/>
</dbReference>
<reference evidence="2" key="1">
    <citation type="submission" date="2022-08" db="EMBL/GenBank/DDBJ databases">
        <title>Novel sulphate-reducing endosymbionts in the free-living metamonad Anaeramoeba.</title>
        <authorList>
            <person name="Jerlstrom-Hultqvist J."/>
            <person name="Cepicka I."/>
            <person name="Gallot-Lavallee L."/>
            <person name="Salas-Leiva D."/>
            <person name="Curtis B.A."/>
            <person name="Zahonova K."/>
            <person name="Pipaliya S."/>
            <person name="Dacks J."/>
            <person name="Roger A.J."/>
        </authorList>
    </citation>
    <scope>NUCLEOTIDE SEQUENCE</scope>
    <source>
        <strain evidence="2">Busselton2</strain>
    </source>
</reference>
<accession>A0AAV7Y9K0</accession>
<name>A0AAV7Y9K0_9EUKA</name>
<evidence type="ECO:0000256" key="1">
    <source>
        <dbReference type="PROSITE-ProRule" id="PRU00023"/>
    </source>
</evidence>
<evidence type="ECO:0000313" key="3">
    <source>
        <dbReference type="Proteomes" id="UP001146793"/>
    </source>
</evidence>